<feature type="region of interest" description="Disordered" evidence="9">
    <location>
        <begin position="1338"/>
        <end position="1371"/>
    </location>
</feature>
<feature type="domain" description="Myb-like" evidence="10">
    <location>
        <begin position="1006"/>
        <end position="1066"/>
    </location>
</feature>
<protein>
    <recommendedName>
        <fullName evidence="8">Vacuolar import and degradation protein 21</fullName>
    </recommendedName>
</protein>
<keyword evidence="6" id="KW-0539">Nucleus</keyword>
<sequence>MTTAANPALRDEILRSKRAEIAHSVSSRKRKLRELYTVARYDVTETPQVTGLANPTPAENAFLEANDILKGRFFDESTLPSRAPFHEQIASTQLLPDEDQKQPSQTASPSSVANDGARQPVSRAVDGAQDQVVSADALSRPHPLPSPPDGTASQGDANVQVAEDHGVAEPQKRARTLQPSLTMQKATATLRESQPSPAPQDEAELDRTLEKERIKQQVESPPGSPGVDPAKAVPISPDDAQSLPASTVHAASPDGERLGPRTVHLPPKRTQERHLREVELGQERDLQRQRKEEEKHRPSSAGLPTISEPLSSPTSTVGPYSTNTPAMNIVSPDTSPEHDGAGEAAAPPLRESTPDALKPSAQEQAAKAEHDKLLKSQMKLARRDAFESGPSTAEAQLKLEEQQAAAAASASQPNVSILPDSVPTTENAVGPAGNPPLTQKADEIVQDIVDDEDEVVGVPTAGEEMEIADETGQPEIDGLSKEDKATTPIPHAASAQSTPMDMDGIEATAAIMAQKGTAIDAKLRPNDDHSRTAQPVAKPPTDGLHPPHTQAPSAPDRMTTRVSSGAIRHKSVSEILGEVPKPHLAAINEKQSPEPVRANSALMASPSASRGGTPASAAVRLRNNERKERERSKLSTVVFARPSQPRSESLAPARKDQQVTLQDEKDYLRTLFAAQASSAPRSQSLNSILTSAHKTLTTSNHYVDFFEQQDCRILKRIYHLQYANRWSLRQLTRAAEAPRPVTHWDALLDEMKWMQTDFREERKWKLTMAKHLADWCAEWHACSPEDRLALQVKRRVPKPIEDVDMKDAPSESQPDGVKDIKHDDQQTPDLVPSAEDDSMSDAPDFEEHHRIPFEIVAPAAIFALPPDEATFDLQKTSASVELLNELPLYEPVKDIPRSEFERTTIIPDAAWKLPMVPVSKFVQGKMIGQDEGPPRKRSRYDYESEDEELDADSGLPSNHRRRFQLPPEQRDVALFTPENKHIRDRLHAGHAFRPPSEFPMPSQTFFETRNSSQWTYSEDDELRKLVREYSYNWSLIASCLSSSSLFSSGAERRTPWECFERWVGLEGLPADMSKTQYFRAYHARLEGAQRTLSSQQQAAQQQQQNNNPSQSVTPVRRKITQPVRVERRKNTKHFALIDAMRKLAKKREAALQKQQQAAGLAAMRKANEITHARPSTHTPQDFSRLKYERECKMQEKAEAYRQQMLAHQRAALQQRPGQQPTAQQSLLNGAAPQARHATPGSANVNGVPGAPLPAAHVPQGVPAQPRAHPIPTMHNGLPNQAGAHIPPGMTPNPQLAAMKGMPQATMQPGLPGQQRMPAQMTPDNMRVLLEANRVQQEQQRYLQARQQQHFQASQQHHGQPGPAGSPNLANLNVANQSNPAVLAAMQAASNANGMRSPSHNNLHGPAGATNSPRLAQAYPSQPNQPQQLSSGMIPAVNSIAHQLKARHPQMSNEQIQKLASEQLAQQYQQRMAAQQQPALNANAAAAQPMSNDAQKQHNTPLPPQQHPLMGNHPTTAQQQQLYAQMLRAQQAGQSRASTVAPNGARPASRSATPATPQPQRSNSVQAPRQGQSQSPRPPQAQVAGGQ</sequence>
<evidence type="ECO:0000256" key="2">
    <source>
        <dbReference type="ARBA" id="ARBA00008913"/>
    </source>
</evidence>
<feature type="region of interest" description="Disordered" evidence="9">
    <location>
        <begin position="1210"/>
        <end position="1250"/>
    </location>
</feature>
<dbReference type="STRING" id="1328760.A0A161TF40"/>
<keyword evidence="4" id="KW-0156">Chromatin regulator</keyword>
<keyword evidence="13" id="KW-1185">Reference proteome</keyword>
<evidence type="ECO:0000256" key="8">
    <source>
        <dbReference type="ARBA" id="ARBA00029670"/>
    </source>
</evidence>
<evidence type="ECO:0000259" key="11">
    <source>
        <dbReference type="PROSITE" id="PS51204"/>
    </source>
</evidence>
<dbReference type="SMART" id="SM00717">
    <property type="entry name" value="SANT"/>
    <property type="match status" value="1"/>
</dbReference>
<feature type="region of interest" description="Disordered" evidence="9">
    <location>
        <begin position="94"/>
        <end position="157"/>
    </location>
</feature>
<feature type="region of interest" description="Disordered" evidence="9">
    <location>
        <begin position="925"/>
        <end position="961"/>
    </location>
</feature>
<feature type="compositionally biased region" description="Low complexity" evidence="9">
    <location>
        <begin position="402"/>
        <end position="412"/>
    </location>
</feature>
<dbReference type="InterPro" id="IPR014012">
    <property type="entry name" value="HSA_dom"/>
</dbReference>
<dbReference type="GO" id="GO:0006325">
    <property type="term" value="P:chromatin organization"/>
    <property type="evidence" value="ECO:0007669"/>
    <property type="project" value="UniProtKB-KW"/>
</dbReference>
<dbReference type="Pfam" id="PF13921">
    <property type="entry name" value="Myb_DNA-bind_6"/>
    <property type="match status" value="1"/>
</dbReference>
<feature type="compositionally biased region" description="Low complexity" evidence="9">
    <location>
        <begin position="1093"/>
        <end position="1111"/>
    </location>
</feature>
<feature type="compositionally biased region" description="Low complexity" evidence="9">
    <location>
        <begin position="1419"/>
        <end position="1430"/>
    </location>
</feature>
<evidence type="ECO:0000259" key="10">
    <source>
        <dbReference type="PROSITE" id="PS50090"/>
    </source>
</evidence>
<dbReference type="FunCoup" id="A0A161TF40">
    <property type="interactions" value="188"/>
</dbReference>
<evidence type="ECO:0000256" key="9">
    <source>
        <dbReference type="SAM" id="MobiDB-lite"/>
    </source>
</evidence>
<feature type="region of interest" description="Disordered" evidence="9">
    <location>
        <begin position="1089"/>
        <end position="1121"/>
    </location>
</feature>
<feature type="region of interest" description="Disordered" evidence="9">
    <location>
        <begin position="800"/>
        <end position="841"/>
    </location>
</feature>
<evidence type="ECO:0000256" key="3">
    <source>
        <dbReference type="ARBA" id="ARBA00022763"/>
    </source>
</evidence>
<dbReference type="InterPro" id="IPR001005">
    <property type="entry name" value="SANT/Myb"/>
</dbReference>
<feature type="region of interest" description="Disordered" evidence="9">
    <location>
        <begin position="1526"/>
        <end position="1586"/>
    </location>
</feature>
<keyword evidence="5" id="KW-0234">DNA repair</keyword>
<comment type="subcellular location">
    <subcellularLocation>
        <location evidence="1">Nucleus</location>
    </subcellularLocation>
</comment>
<dbReference type="PANTHER" id="PTHR46459">
    <property type="entry name" value="E1A-BINDING PROTEIN P400-RELATED"/>
    <property type="match status" value="1"/>
</dbReference>
<feature type="region of interest" description="Disordered" evidence="9">
    <location>
        <begin position="186"/>
        <end position="442"/>
    </location>
</feature>
<feature type="compositionally biased region" description="Polar residues" evidence="9">
    <location>
        <begin position="186"/>
        <end position="195"/>
    </location>
</feature>
<feature type="compositionally biased region" description="Polar residues" evidence="9">
    <location>
        <begin position="102"/>
        <end position="113"/>
    </location>
</feature>
<evidence type="ECO:0000256" key="6">
    <source>
        <dbReference type="ARBA" id="ARBA00023242"/>
    </source>
</evidence>
<feature type="compositionally biased region" description="Basic and acidic residues" evidence="9">
    <location>
        <begin position="205"/>
        <end position="216"/>
    </location>
</feature>
<dbReference type="OrthoDB" id="5364245at2759"/>
<feature type="compositionally biased region" description="Basic and acidic residues" evidence="9">
    <location>
        <begin position="521"/>
        <end position="531"/>
    </location>
</feature>
<proteinExistence type="inferred from homology"/>
<comment type="function">
    <text evidence="7">Component of the NuA4 histone acetyltransferase complex which is involved in transcriptional activation of selected genes principally by acetylation of nucleosomal histone H4 and H2A. The NuA4 complex is also involved in DNA repair.</text>
</comment>
<feature type="compositionally biased region" description="Basic and acidic residues" evidence="9">
    <location>
        <begin position="269"/>
        <end position="297"/>
    </location>
</feature>
<evidence type="ECO:0000256" key="5">
    <source>
        <dbReference type="ARBA" id="ARBA00023204"/>
    </source>
</evidence>
<dbReference type="Gene3D" id="1.10.10.60">
    <property type="entry name" value="Homeodomain-like"/>
    <property type="match status" value="1"/>
</dbReference>
<feature type="compositionally biased region" description="Basic and acidic residues" evidence="9">
    <location>
        <begin position="622"/>
        <end position="633"/>
    </location>
</feature>
<feature type="compositionally biased region" description="Polar residues" evidence="9">
    <location>
        <begin position="1549"/>
        <end position="1564"/>
    </location>
</feature>
<feature type="compositionally biased region" description="Basic and acidic residues" evidence="9">
    <location>
        <begin position="816"/>
        <end position="825"/>
    </location>
</feature>
<feature type="compositionally biased region" description="Low complexity" evidence="9">
    <location>
        <begin position="1565"/>
        <end position="1574"/>
    </location>
</feature>
<feature type="compositionally biased region" description="Polar residues" evidence="9">
    <location>
        <begin position="1489"/>
        <end position="1499"/>
    </location>
</feature>
<evidence type="ECO:0000256" key="7">
    <source>
        <dbReference type="ARBA" id="ARBA00025178"/>
    </source>
</evidence>
<feature type="compositionally biased region" description="Polar residues" evidence="9">
    <location>
        <begin position="1530"/>
        <end position="1540"/>
    </location>
</feature>
<dbReference type="GO" id="GO:0035267">
    <property type="term" value="C:NuA4 histone acetyltransferase complex"/>
    <property type="evidence" value="ECO:0007669"/>
    <property type="project" value="TreeGrafter"/>
</dbReference>
<feature type="region of interest" description="Disordered" evidence="9">
    <location>
        <begin position="459"/>
        <end position="500"/>
    </location>
</feature>
<dbReference type="PANTHER" id="PTHR46459:SF1">
    <property type="entry name" value="E1A-BINDING PROTEIN P400"/>
    <property type="match status" value="1"/>
</dbReference>
<dbReference type="InterPro" id="IPR009057">
    <property type="entry name" value="Homeodomain-like_sf"/>
</dbReference>
<evidence type="ECO:0000256" key="4">
    <source>
        <dbReference type="ARBA" id="ARBA00022853"/>
    </source>
</evidence>
<dbReference type="SMART" id="SM00573">
    <property type="entry name" value="HSA"/>
    <property type="match status" value="1"/>
</dbReference>
<feature type="domain" description="HSA" evidence="11">
    <location>
        <begin position="731"/>
        <end position="810"/>
    </location>
</feature>
<feature type="compositionally biased region" description="Basic and acidic residues" evidence="9">
    <location>
        <begin position="800"/>
        <end position="809"/>
    </location>
</feature>
<feature type="region of interest" description="Disordered" evidence="9">
    <location>
        <begin position="594"/>
        <end position="635"/>
    </location>
</feature>
<comment type="similarity">
    <text evidence="2">Belongs to the EAF1 family.</text>
</comment>
<evidence type="ECO:0000256" key="1">
    <source>
        <dbReference type="ARBA" id="ARBA00004123"/>
    </source>
</evidence>
<feature type="region of interest" description="Disordered" evidence="9">
    <location>
        <begin position="520"/>
        <end position="565"/>
    </location>
</feature>
<dbReference type="Proteomes" id="UP000076632">
    <property type="component" value="Unassembled WGS sequence"/>
</dbReference>
<feature type="compositionally biased region" description="Polar residues" evidence="9">
    <location>
        <begin position="1389"/>
        <end position="1401"/>
    </location>
</feature>
<keyword evidence="3" id="KW-0227">DNA damage</keyword>
<name>A0A161TF40_XYLHT</name>
<feature type="compositionally biased region" description="Low complexity" evidence="9">
    <location>
        <begin position="1468"/>
        <end position="1488"/>
    </location>
</feature>
<dbReference type="PROSITE" id="PS51204">
    <property type="entry name" value="HSA"/>
    <property type="match status" value="1"/>
</dbReference>
<dbReference type="EMBL" id="KV407456">
    <property type="protein sequence ID" value="KZF24597.1"/>
    <property type="molecule type" value="Genomic_DNA"/>
</dbReference>
<dbReference type="Pfam" id="PF07529">
    <property type="entry name" value="HSA"/>
    <property type="match status" value="1"/>
</dbReference>
<reference evidence="12 13" key="1">
    <citation type="journal article" date="2016" name="Fungal Biol.">
        <title>The genome of Xylona heveae provides a window into fungal endophytism.</title>
        <authorList>
            <person name="Gazis R."/>
            <person name="Kuo A."/>
            <person name="Riley R."/>
            <person name="LaButti K."/>
            <person name="Lipzen A."/>
            <person name="Lin J."/>
            <person name="Amirebrahimi M."/>
            <person name="Hesse C.N."/>
            <person name="Spatafora J.W."/>
            <person name="Henrissat B."/>
            <person name="Hainaut M."/>
            <person name="Grigoriev I.V."/>
            <person name="Hibbett D.S."/>
        </authorList>
    </citation>
    <scope>NUCLEOTIDE SEQUENCE [LARGE SCALE GENOMIC DNA]</scope>
    <source>
        <strain evidence="12 13">TC161</strain>
    </source>
</reference>
<gene>
    <name evidence="12" type="ORF">L228DRAFT_245567</name>
</gene>
<dbReference type="OMA" id="KQQHASH"/>
<dbReference type="SUPFAM" id="SSF46689">
    <property type="entry name" value="Homeodomain-like"/>
    <property type="match status" value="1"/>
</dbReference>
<feature type="compositionally biased region" description="Low complexity" evidence="9">
    <location>
        <begin position="1338"/>
        <end position="1359"/>
    </location>
</feature>
<feature type="compositionally biased region" description="Low complexity" evidence="9">
    <location>
        <begin position="1213"/>
        <end position="1224"/>
    </location>
</feature>
<dbReference type="GO" id="GO:0005634">
    <property type="term" value="C:nucleus"/>
    <property type="evidence" value="ECO:0007669"/>
    <property type="project" value="UniProtKB-SubCell"/>
</dbReference>
<dbReference type="GO" id="GO:0006281">
    <property type="term" value="P:DNA repair"/>
    <property type="evidence" value="ECO:0007669"/>
    <property type="project" value="UniProtKB-KW"/>
</dbReference>
<accession>A0A161TF40</accession>
<dbReference type="GeneID" id="28897333"/>
<organism evidence="12 13">
    <name type="scientific">Xylona heveae (strain CBS 132557 / TC161)</name>
    <dbReference type="NCBI Taxonomy" id="1328760"/>
    <lineage>
        <taxon>Eukaryota</taxon>
        <taxon>Fungi</taxon>
        <taxon>Dikarya</taxon>
        <taxon>Ascomycota</taxon>
        <taxon>Pezizomycotina</taxon>
        <taxon>Xylonomycetes</taxon>
        <taxon>Xylonales</taxon>
        <taxon>Xylonaceae</taxon>
        <taxon>Xylona</taxon>
    </lineage>
</organism>
<feature type="region of interest" description="Disordered" evidence="9">
    <location>
        <begin position="1389"/>
        <end position="1430"/>
    </location>
</feature>
<evidence type="ECO:0000313" key="12">
    <source>
        <dbReference type="EMBL" id="KZF24597.1"/>
    </source>
</evidence>
<feature type="region of interest" description="Disordered" evidence="9">
    <location>
        <begin position="1468"/>
        <end position="1512"/>
    </location>
</feature>
<evidence type="ECO:0000313" key="13">
    <source>
        <dbReference type="Proteomes" id="UP000076632"/>
    </source>
</evidence>
<dbReference type="PROSITE" id="PS50090">
    <property type="entry name" value="MYB_LIKE"/>
    <property type="match status" value="1"/>
</dbReference>
<dbReference type="GO" id="GO:0003682">
    <property type="term" value="F:chromatin binding"/>
    <property type="evidence" value="ECO:0007669"/>
    <property type="project" value="TreeGrafter"/>
</dbReference>
<dbReference type="InParanoid" id="A0A161TF40"/>
<dbReference type="RefSeq" id="XP_018190152.1">
    <property type="nucleotide sequence ID" value="XM_018332196.1"/>
</dbReference>
<feature type="compositionally biased region" description="Polar residues" evidence="9">
    <location>
        <begin position="308"/>
        <end position="334"/>
    </location>
</feature>